<proteinExistence type="predicted"/>
<reference evidence="2 3" key="1">
    <citation type="submission" date="2020-07" db="EMBL/GenBank/DDBJ databases">
        <title>Sequencing the genomes of 1000 actinobacteria strains.</title>
        <authorList>
            <person name="Klenk H.-P."/>
        </authorList>
    </citation>
    <scope>NUCLEOTIDE SEQUENCE [LARGE SCALE GENOMIC DNA]</scope>
    <source>
        <strain evidence="2 3">DSM 23141</strain>
    </source>
</reference>
<evidence type="ECO:0000313" key="3">
    <source>
        <dbReference type="Proteomes" id="UP000553888"/>
    </source>
</evidence>
<keyword evidence="3" id="KW-1185">Reference proteome</keyword>
<evidence type="ECO:0000313" key="2">
    <source>
        <dbReference type="EMBL" id="NYG99359.1"/>
    </source>
</evidence>
<dbReference type="InterPro" id="IPR036661">
    <property type="entry name" value="Luciferase-like_sf"/>
</dbReference>
<dbReference type="GO" id="GO:0016705">
    <property type="term" value="F:oxidoreductase activity, acting on paired donors, with incorporation or reduction of molecular oxygen"/>
    <property type="evidence" value="ECO:0007669"/>
    <property type="project" value="InterPro"/>
</dbReference>
<evidence type="ECO:0000259" key="1">
    <source>
        <dbReference type="Pfam" id="PF00296"/>
    </source>
</evidence>
<dbReference type="Gene3D" id="3.20.20.30">
    <property type="entry name" value="Luciferase-like domain"/>
    <property type="match status" value="1"/>
</dbReference>
<sequence>MTTDRPSLQALHFLTPGNFDDDRPREGLEATLRLFEFGESLGLDGAWIRQRHLEHGVSSAAVFVAAAGQRTRRIQLGTAVIPLGYETPFRLAEDLAVADVLSGGRLQIGVSAGLPPHAELIGDEVFEGDWRNWDFSHGRAERLIHHLSGAFFGDADTVIHSPGNVQRPRVQPFSPGLADRVWYGGGSLASIEWAARAGRSILIGNVISGEGTDDFTSAQTTLLGRYRSALAVAVDEGVVDAATAASRRVALGRVIVPIDGADRAARERYRAYAHARLPRLGRGHGPKNTLFAPDLVGSAEEIVARLLADPLLAQVDELRLELPYEFSPGDYEQILADVVGLVAPRLGWNSRVAAADPSFDARVVAAN</sequence>
<comment type="caution">
    <text evidence="2">The sequence shown here is derived from an EMBL/GenBank/DDBJ whole genome shotgun (WGS) entry which is preliminary data.</text>
</comment>
<dbReference type="GO" id="GO:0005829">
    <property type="term" value="C:cytosol"/>
    <property type="evidence" value="ECO:0007669"/>
    <property type="project" value="TreeGrafter"/>
</dbReference>
<feature type="domain" description="Luciferase-like" evidence="1">
    <location>
        <begin position="12"/>
        <end position="307"/>
    </location>
</feature>
<organism evidence="2 3">
    <name type="scientific">Schumannella luteola</name>
    <dbReference type="NCBI Taxonomy" id="472059"/>
    <lineage>
        <taxon>Bacteria</taxon>
        <taxon>Bacillati</taxon>
        <taxon>Actinomycetota</taxon>
        <taxon>Actinomycetes</taxon>
        <taxon>Micrococcales</taxon>
        <taxon>Microbacteriaceae</taxon>
        <taxon>Schumannella</taxon>
    </lineage>
</organism>
<dbReference type="GO" id="GO:0004497">
    <property type="term" value="F:monooxygenase activity"/>
    <property type="evidence" value="ECO:0007669"/>
    <property type="project" value="UniProtKB-KW"/>
</dbReference>
<dbReference type="RefSeq" id="WP_179567513.1">
    <property type="nucleotide sequence ID" value="NZ_JACBZY010000001.1"/>
</dbReference>
<accession>A0A852YNQ3</accession>
<dbReference type="InterPro" id="IPR050766">
    <property type="entry name" value="Bact_Lucif_Oxidored"/>
</dbReference>
<dbReference type="InterPro" id="IPR011251">
    <property type="entry name" value="Luciferase-like_dom"/>
</dbReference>
<dbReference type="PANTHER" id="PTHR30137:SF15">
    <property type="entry name" value="BLL6902 PROTEIN"/>
    <property type="match status" value="1"/>
</dbReference>
<protein>
    <submittedName>
        <fullName evidence="2">Alkanesulfonate monooxygenase SsuD/methylene tetrahydromethanopterin reductase-like flavin-dependent oxidoreductase (Luciferase family)</fullName>
    </submittedName>
</protein>
<keyword evidence="2" id="KW-0560">Oxidoreductase</keyword>
<dbReference type="AlphaFoldDB" id="A0A852YNQ3"/>
<dbReference type="Pfam" id="PF00296">
    <property type="entry name" value="Bac_luciferase"/>
    <property type="match status" value="1"/>
</dbReference>
<gene>
    <name evidence="2" type="ORF">BJ979_001985</name>
</gene>
<dbReference type="EMBL" id="JACBZY010000001">
    <property type="protein sequence ID" value="NYG99359.1"/>
    <property type="molecule type" value="Genomic_DNA"/>
</dbReference>
<keyword evidence="2" id="KW-0503">Monooxygenase</keyword>
<dbReference type="Proteomes" id="UP000553888">
    <property type="component" value="Unassembled WGS sequence"/>
</dbReference>
<name>A0A852YNQ3_9MICO</name>
<dbReference type="SUPFAM" id="SSF51679">
    <property type="entry name" value="Bacterial luciferase-like"/>
    <property type="match status" value="1"/>
</dbReference>
<dbReference type="PANTHER" id="PTHR30137">
    <property type="entry name" value="LUCIFERASE-LIKE MONOOXYGENASE"/>
    <property type="match status" value="1"/>
</dbReference>